<dbReference type="RefSeq" id="WP_117486041.1">
    <property type="nucleotide sequence ID" value="NZ_QVIG01000001.1"/>
</dbReference>
<keyword evidence="7" id="KW-1133">Transmembrane helix</keyword>
<comment type="similarity">
    <text evidence="6">Belongs to the peptidase M48 family.</text>
</comment>
<feature type="domain" description="Peptidase M48" evidence="8">
    <location>
        <begin position="127"/>
        <end position="185"/>
    </location>
</feature>
<evidence type="ECO:0000256" key="5">
    <source>
        <dbReference type="ARBA" id="ARBA00023049"/>
    </source>
</evidence>
<evidence type="ECO:0000313" key="10">
    <source>
        <dbReference type="Proteomes" id="UP000263377"/>
    </source>
</evidence>
<keyword evidence="3 6" id="KW-0378">Hydrolase</keyword>
<dbReference type="GO" id="GO:0004222">
    <property type="term" value="F:metalloendopeptidase activity"/>
    <property type="evidence" value="ECO:0007669"/>
    <property type="project" value="InterPro"/>
</dbReference>
<keyword evidence="5 6" id="KW-0482">Metalloprotease</keyword>
<comment type="caution">
    <text evidence="9">The sequence shown here is derived from an EMBL/GenBank/DDBJ whole genome shotgun (WGS) entry which is preliminary data.</text>
</comment>
<evidence type="ECO:0000313" key="9">
    <source>
        <dbReference type="EMBL" id="RGD57223.1"/>
    </source>
</evidence>
<reference evidence="9 10" key="1">
    <citation type="submission" date="2018-08" db="EMBL/GenBank/DDBJ databases">
        <title>Diversity &amp; Physiological Properties of Lignin-Decomposing Actinobacteria from Soil.</title>
        <authorList>
            <person name="Roh S.G."/>
            <person name="Kim S.B."/>
        </authorList>
    </citation>
    <scope>NUCLEOTIDE SEQUENCE [LARGE SCALE GENOMIC DNA]</scope>
    <source>
        <strain evidence="9 10">MMS17-GH009</strain>
    </source>
</reference>
<dbReference type="PANTHER" id="PTHR34978:SF3">
    <property type="entry name" value="SLR0241 PROTEIN"/>
    <property type="match status" value="1"/>
</dbReference>
<dbReference type="InterPro" id="IPR052173">
    <property type="entry name" value="Beta-lactam_resp_regulator"/>
</dbReference>
<gene>
    <name evidence="9" type="ORF">DR950_04895</name>
</gene>
<comment type="cofactor">
    <cofactor evidence="6">
        <name>Zn(2+)</name>
        <dbReference type="ChEBI" id="CHEBI:29105"/>
    </cofactor>
    <text evidence="6">Binds 1 zinc ion per subunit.</text>
</comment>
<evidence type="ECO:0000256" key="3">
    <source>
        <dbReference type="ARBA" id="ARBA00022801"/>
    </source>
</evidence>
<dbReference type="InterPro" id="IPR001915">
    <property type="entry name" value="Peptidase_M48"/>
</dbReference>
<dbReference type="AlphaFoldDB" id="A0A372ZN10"/>
<keyword evidence="1 6" id="KW-0645">Protease</keyword>
<dbReference type="Pfam" id="PF01435">
    <property type="entry name" value="Peptidase_M48"/>
    <property type="match status" value="1"/>
</dbReference>
<dbReference type="GO" id="GO:0006508">
    <property type="term" value="P:proteolysis"/>
    <property type="evidence" value="ECO:0007669"/>
    <property type="project" value="UniProtKB-KW"/>
</dbReference>
<dbReference type="Proteomes" id="UP000263377">
    <property type="component" value="Unassembled WGS sequence"/>
</dbReference>
<evidence type="ECO:0000256" key="4">
    <source>
        <dbReference type="ARBA" id="ARBA00022833"/>
    </source>
</evidence>
<evidence type="ECO:0000259" key="8">
    <source>
        <dbReference type="Pfam" id="PF01435"/>
    </source>
</evidence>
<keyword evidence="7" id="KW-0472">Membrane</keyword>
<keyword evidence="4 6" id="KW-0862">Zinc</keyword>
<organism evidence="9 10">
    <name type="scientific">Kitasatospora xanthocidica</name>
    <dbReference type="NCBI Taxonomy" id="83382"/>
    <lineage>
        <taxon>Bacteria</taxon>
        <taxon>Bacillati</taxon>
        <taxon>Actinomycetota</taxon>
        <taxon>Actinomycetes</taxon>
        <taxon>Kitasatosporales</taxon>
        <taxon>Streptomycetaceae</taxon>
        <taxon>Kitasatospora</taxon>
    </lineage>
</organism>
<dbReference type="GO" id="GO:0046872">
    <property type="term" value="F:metal ion binding"/>
    <property type="evidence" value="ECO:0007669"/>
    <property type="project" value="UniProtKB-KW"/>
</dbReference>
<dbReference type="PANTHER" id="PTHR34978">
    <property type="entry name" value="POSSIBLE SENSOR-TRANSDUCER PROTEIN BLAR"/>
    <property type="match status" value="1"/>
</dbReference>
<evidence type="ECO:0000256" key="1">
    <source>
        <dbReference type="ARBA" id="ARBA00022670"/>
    </source>
</evidence>
<proteinExistence type="inferred from homology"/>
<sequence>MSLVLVLVALALLAPWAAVPAARRLAVLLPPREASFTLAGAAVLLAGGTAAALVGLFHVPFLAGLEHLPLSRVLARWPAVVPVSGAAGVLLTVQAVRLGLRWRRQRALLARAWELTGGATSDGDLLVVAGEDAEAFALPAHRGRPGRVVVSAGMLRALGPTERAVLLAHERAHLRGRHHLLSAAADLAAAVHPALGRLRADLDFHLERWADEQAARAVADRRTAATAIARAALAGSPSVRHATGPLLSVSSGPVPQRVQALLGPAPARPTGHRARAAVALLAAVAVAAMLGVGLAYGLHEYVEYAARALLAHGTV</sequence>
<name>A0A372ZN10_9ACTN</name>
<evidence type="ECO:0000256" key="6">
    <source>
        <dbReference type="RuleBase" id="RU003983"/>
    </source>
</evidence>
<feature type="transmembrane region" description="Helical" evidence="7">
    <location>
        <begin position="276"/>
        <end position="298"/>
    </location>
</feature>
<evidence type="ECO:0000256" key="7">
    <source>
        <dbReference type="SAM" id="Phobius"/>
    </source>
</evidence>
<dbReference type="EMBL" id="QVIG01000001">
    <property type="protein sequence ID" value="RGD57223.1"/>
    <property type="molecule type" value="Genomic_DNA"/>
</dbReference>
<keyword evidence="10" id="KW-1185">Reference proteome</keyword>
<dbReference type="Gene3D" id="3.30.2010.10">
    <property type="entry name" value="Metalloproteases ('zincins'), catalytic domain"/>
    <property type="match status" value="1"/>
</dbReference>
<keyword evidence="2" id="KW-0479">Metal-binding</keyword>
<feature type="transmembrane region" description="Helical" evidence="7">
    <location>
        <begin position="36"/>
        <end position="62"/>
    </location>
</feature>
<evidence type="ECO:0000256" key="2">
    <source>
        <dbReference type="ARBA" id="ARBA00022723"/>
    </source>
</evidence>
<accession>A0A372ZN10</accession>
<keyword evidence="7" id="KW-0812">Transmembrane</keyword>
<protein>
    <submittedName>
        <fullName evidence="9">M56 family peptidase</fullName>
    </submittedName>
</protein>